<comment type="similarity">
    <text evidence="2 7">Belongs to the major facilitator superfamily. Sugar transporter (TC 2.A.1.1) family.</text>
</comment>
<dbReference type="PANTHER" id="PTHR48022">
    <property type="entry name" value="PLASTIDIC GLUCOSE TRANSPORTER 4"/>
    <property type="match status" value="1"/>
</dbReference>
<dbReference type="InterPro" id="IPR050360">
    <property type="entry name" value="MFS_Sugar_Transporters"/>
</dbReference>
<feature type="transmembrane region" description="Helical" evidence="8">
    <location>
        <begin position="404"/>
        <end position="424"/>
    </location>
</feature>
<evidence type="ECO:0000256" key="6">
    <source>
        <dbReference type="ARBA" id="ARBA00023136"/>
    </source>
</evidence>
<proteinExistence type="inferred from homology"/>
<evidence type="ECO:0000256" key="1">
    <source>
        <dbReference type="ARBA" id="ARBA00004141"/>
    </source>
</evidence>
<keyword evidence="6 8" id="KW-0472">Membrane</keyword>
<comment type="subcellular location">
    <subcellularLocation>
        <location evidence="1">Membrane</location>
        <topology evidence="1">Multi-pass membrane protein</topology>
    </subcellularLocation>
</comment>
<dbReference type="FunFam" id="1.20.1250.20:FF:000078">
    <property type="entry name" value="MFS maltose transporter, putative"/>
    <property type="match status" value="1"/>
</dbReference>
<accession>A0A8T9CDQ9</accession>
<evidence type="ECO:0000256" key="8">
    <source>
        <dbReference type="SAM" id="Phobius"/>
    </source>
</evidence>
<evidence type="ECO:0000313" key="11">
    <source>
        <dbReference type="Proteomes" id="UP000469558"/>
    </source>
</evidence>
<evidence type="ECO:0000259" key="9">
    <source>
        <dbReference type="PROSITE" id="PS50850"/>
    </source>
</evidence>
<evidence type="ECO:0000256" key="3">
    <source>
        <dbReference type="ARBA" id="ARBA00022448"/>
    </source>
</evidence>
<sequence length="504" mass="56055">MFNNNIRKHFNKQLGLVCLLIAISTFNYGFDNQAFATTQAMDSFTHQFGVYNTKTKKYALDTYWLSLFNSLNYIGFGAGVIIGSFVSARFGRRWCMFSMSCFALVTATIAVTSSRREQILAARVLNYIYVGMELAVVPVFQSEIVPTPVRGFIVGTYQFSLILGGIVINSICRGTSGLSDNRAWRIPLGCFYIVPTIVLSLIWLIQESPRWLLSKGRTEEARTALAQLRHGTISPDEMEHELLATQITLEKESERGHLKELWQGVNFKRTMIVIFVNFFQQATGQAFASQYGAIFIKSLGTVNPFNMTLINGGINSLAIVFSLLSVDKIGRKTLLLAGAIIQLIGLLAMGGVGTIGHPTISDKTAIVALLSVFSFGFSLGWAPLTYVVTTELPALHLRDQSQRVASLVNVVTAFTVSFTLPYLLNAPYANLGSKVGFIYGSMALCTLIFTFFFVPECKGKSLEEIDLMFHERVPLRKFQSYQAEEKLETVIQKEKGITERVEEV</sequence>
<evidence type="ECO:0000256" key="5">
    <source>
        <dbReference type="ARBA" id="ARBA00022989"/>
    </source>
</evidence>
<dbReference type="InterPro" id="IPR005829">
    <property type="entry name" value="Sugar_transporter_CS"/>
</dbReference>
<dbReference type="PANTHER" id="PTHR48022:SF10">
    <property type="entry name" value="MAJOR FACILITATOR SUPERFAMILY (MFS) PROFILE DOMAIN-CONTAINING PROTEIN"/>
    <property type="match status" value="1"/>
</dbReference>
<evidence type="ECO:0000256" key="7">
    <source>
        <dbReference type="RuleBase" id="RU003346"/>
    </source>
</evidence>
<feature type="transmembrane region" description="Helical" evidence="8">
    <location>
        <begin position="183"/>
        <end position="205"/>
    </location>
</feature>
<dbReference type="SUPFAM" id="SSF103473">
    <property type="entry name" value="MFS general substrate transporter"/>
    <property type="match status" value="1"/>
</dbReference>
<dbReference type="GO" id="GO:0005351">
    <property type="term" value="F:carbohydrate:proton symporter activity"/>
    <property type="evidence" value="ECO:0007669"/>
    <property type="project" value="TreeGrafter"/>
</dbReference>
<dbReference type="OrthoDB" id="6612291at2759"/>
<dbReference type="EMBL" id="QGMK01000384">
    <property type="protein sequence ID" value="TVY82030.1"/>
    <property type="molecule type" value="Genomic_DNA"/>
</dbReference>
<dbReference type="InterPro" id="IPR005828">
    <property type="entry name" value="MFS_sugar_transport-like"/>
</dbReference>
<keyword evidence="5 8" id="KW-1133">Transmembrane helix</keyword>
<dbReference type="InterPro" id="IPR020846">
    <property type="entry name" value="MFS_dom"/>
</dbReference>
<dbReference type="PROSITE" id="PS00216">
    <property type="entry name" value="SUGAR_TRANSPORT_1"/>
    <property type="match status" value="1"/>
</dbReference>
<feature type="transmembrane region" description="Helical" evidence="8">
    <location>
        <begin position="436"/>
        <end position="454"/>
    </location>
</feature>
<dbReference type="InterPro" id="IPR036259">
    <property type="entry name" value="MFS_trans_sf"/>
</dbReference>
<keyword evidence="11" id="KW-1185">Reference proteome</keyword>
<dbReference type="PROSITE" id="PS50850">
    <property type="entry name" value="MFS"/>
    <property type="match status" value="1"/>
</dbReference>
<feature type="transmembrane region" description="Helical" evidence="8">
    <location>
        <begin position="94"/>
        <end position="113"/>
    </location>
</feature>
<keyword evidence="4 8" id="KW-0812">Transmembrane</keyword>
<organism evidence="10 11">
    <name type="scientific">Lachnellula suecica</name>
    <dbReference type="NCBI Taxonomy" id="602035"/>
    <lineage>
        <taxon>Eukaryota</taxon>
        <taxon>Fungi</taxon>
        <taxon>Dikarya</taxon>
        <taxon>Ascomycota</taxon>
        <taxon>Pezizomycotina</taxon>
        <taxon>Leotiomycetes</taxon>
        <taxon>Helotiales</taxon>
        <taxon>Lachnaceae</taxon>
        <taxon>Lachnellula</taxon>
    </lineage>
</organism>
<dbReference type="Pfam" id="PF00083">
    <property type="entry name" value="Sugar_tr"/>
    <property type="match status" value="1"/>
</dbReference>
<evidence type="ECO:0000256" key="4">
    <source>
        <dbReference type="ARBA" id="ARBA00022692"/>
    </source>
</evidence>
<dbReference type="Gene3D" id="1.20.1250.20">
    <property type="entry name" value="MFS general substrate transporter like domains"/>
    <property type="match status" value="1"/>
</dbReference>
<dbReference type="InterPro" id="IPR003663">
    <property type="entry name" value="Sugar/inositol_transpt"/>
</dbReference>
<comment type="caution">
    <text evidence="10">The sequence shown here is derived from an EMBL/GenBank/DDBJ whole genome shotgun (WGS) entry which is preliminary data.</text>
</comment>
<feature type="transmembrane region" description="Helical" evidence="8">
    <location>
        <begin position="63"/>
        <end position="82"/>
    </location>
</feature>
<feature type="transmembrane region" description="Helical" evidence="8">
    <location>
        <begin position="152"/>
        <end position="171"/>
    </location>
</feature>
<protein>
    <submittedName>
        <fullName evidence="10">Hexose transporter HXT13</fullName>
    </submittedName>
</protein>
<feature type="transmembrane region" description="Helical" evidence="8">
    <location>
        <begin position="308"/>
        <end position="326"/>
    </location>
</feature>
<dbReference type="GO" id="GO:0016020">
    <property type="term" value="C:membrane"/>
    <property type="evidence" value="ECO:0007669"/>
    <property type="project" value="UniProtKB-SubCell"/>
</dbReference>
<keyword evidence="3 7" id="KW-0813">Transport</keyword>
<feature type="transmembrane region" description="Helical" evidence="8">
    <location>
        <begin position="365"/>
        <end position="384"/>
    </location>
</feature>
<dbReference type="NCBIfam" id="TIGR00879">
    <property type="entry name" value="SP"/>
    <property type="match status" value="1"/>
</dbReference>
<reference evidence="10 11" key="1">
    <citation type="submission" date="2018-05" db="EMBL/GenBank/DDBJ databases">
        <title>Genome sequencing and assembly of the regulated plant pathogen Lachnellula willkommii and related sister species for the development of diagnostic species identification markers.</title>
        <authorList>
            <person name="Giroux E."/>
            <person name="Bilodeau G."/>
        </authorList>
    </citation>
    <scope>NUCLEOTIDE SEQUENCE [LARGE SCALE GENOMIC DNA]</scope>
    <source>
        <strain evidence="10 11">CBS 268.59</strain>
    </source>
</reference>
<gene>
    <name evidence="10" type="primary">HXT13</name>
    <name evidence="10" type="ORF">LSUE1_G005928</name>
</gene>
<evidence type="ECO:0000313" key="10">
    <source>
        <dbReference type="EMBL" id="TVY82030.1"/>
    </source>
</evidence>
<dbReference type="AlphaFoldDB" id="A0A8T9CDQ9"/>
<dbReference type="Proteomes" id="UP000469558">
    <property type="component" value="Unassembled WGS sequence"/>
</dbReference>
<feature type="transmembrane region" description="Helical" evidence="8">
    <location>
        <begin position="333"/>
        <end position="353"/>
    </location>
</feature>
<evidence type="ECO:0000256" key="2">
    <source>
        <dbReference type="ARBA" id="ARBA00010992"/>
    </source>
</evidence>
<feature type="transmembrane region" description="Helical" evidence="8">
    <location>
        <begin position="119"/>
        <end position="140"/>
    </location>
</feature>
<name>A0A8T9CDQ9_9HELO</name>
<feature type="domain" description="Major facilitator superfamily (MFS) profile" evidence="9">
    <location>
        <begin position="17"/>
        <end position="458"/>
    </location>
</feature>